<evidence type="ECO:0000313" key="2">
    <source>
        <dbReference type="EMBL" id="AWV23940.1"/>
    </source>
</evidence>
<gene>
    <name evidence="2" type="ORF">RADP37_04995</name>
</gene>
<dbReference type="EMBL" id="CP025189">
    <property type="protein sequence ID" value="AWV23940.1"/>
    <property type="molecule type" value="Genomic_DNA"/>
</dbReference>
<feature type="compositionally biased region" description="Basic and acidic residues" evidence="1">
    <location>
        <begin position="231"/>
        <end position="240"/>
    </location>
</feature>
<name>A0A4Y1N1K7_9PROT</name>
<protein>
    <submittedName>
        <fullName evidence="2">Putative WD-repeat family protein</fullName>
    </submittedName>
</protein>
<reference evidence="2" key="1">
    <citation type="submission" date="2017-12" db="EMBL/GenBank/DDBJ databases">
        <authorList>
            <person name="Martens C."/>
            <person name="Dahlstrom E."/>
            <person name="Barbian K."/>
            <person name="Sykora L."/>
            <person name="Ricklefs S."/>
            <person name="Bruno D."/>
            <person name="Anzick I."/>
            <person name="Myles I."/>
            <person name="Datta S.K."/>
        </authorList>
    </citation>
    <scope>NUCLEOTIDE SEQUENCE</scope>
    <source>
        <strain evidence="2">AD2</strain>
    </source>
</reference>
<sequence>MATRAHSTLVPRRRQPLPAAGRVYAPAGLSTPGLGTSTCSPIPGTDLFPQEGENLLLPVLPTMGLTDPGFPVSRHGDAELRHQLHAIIERALALLDALDGDPDLEPGTDCEPDDEDCCAVADDDPVPNPARQPHILYGAGDPEDAEATLQPVTLAPDWLRTKNERRGVKVRHGDAPQSSRQIGELKVSHGETPLQAFRAPGEPLPSRPAEMPVPPPANFPPGFDSDGNPIEPKRRSGKDCHSPLATGLRNACLAGTGFWVLVGLAGWGLLA</sequence>
<evidence type="ECO:0000256" key="1">
    <source>
        <dbReference type="SAM" id="MobiDB-lite"/>
    </source>
</evidence>
<organism evidence="2">
    <name type="scientific">Roseomonas mucosa</name>
    <dbReference type="NCBI Taxonomy" id="207340"/>
    <lineage>
        <taxon>Bacteria</taxon>
        <taxon>Pseudomonadati</taxon>
        <taxon>Pseudomonadota</taxon>
        <taxon>Alphaproteobacteria</taxon>
        <taxon>Acetobacterales</taxon>
        <taxon>Roseomonadaceae</taxon>
        <taxon>Roseomonas</taxon>
    </lineage>
</organism>
<accession>A0A4Y1N1K7</accession>
<proteinExistence type="predicted"/>
<feature type="region of interest" description="Disordered" evidence="1">
    <location>
        <begin position="219"/>
        <end position="240"/>
    </location>
</feature>
<dbReference type="AlphaFoldDB" id="A0A4Y1N1K7"/>